<evidence type="ECO:0000313" key="3">
    <source>
        <dbReference type="Proteomes" id="UP001459277"/>
    </source>
</evidence>
<protein>
    <submittedName>
        <fullName evidence="2">Uncharacterized protein</fullName>
    </submittedName>
</protein>
<evidence type="ECO:0000313" key="2">
    <source>
        <dbReference type="EMBL" id="KAK9998319.1"/>
    </source>
</evidence>
<keyword evidence="3" id="KW-1185">Reference proteome</keyword>
<proteinExistence type="predicted"/>
<dbReference type="Proteomes" id="UP001459277">
    <property type="component" value="Unassembled WGS sequence"/>
</dbReference>
<reference evidence="2 3" key="1">
    <citation type="submission" date="2024-01" db="EMBL/GenBank/DDBJ databases">
        <title>A telomere-to-telomere, gap-free genome of sweet tea (Lithocarpus litseifolius).</title>
        <authorList>
            <person name="Zhou J."/>
        </authorList>
    </citation>
    <scope>NUCLEOTIDE SEQUENCE [LARGE SCALE GENOMIC DNA]</scope>
    <source>
        <strain evidence="2">Zhou-2022a</strain>
        <tissue evidence="2">Leaf</tissue>
    </source>
</reference>
<sequence>MWKNYFEIKPSEHDLATLLSLPWISQKSCTLMTLKPSDAILAEEQLKSDMKLSHSLAQQTSLTINNLVLLDLQTNRHQQPSNQPHLNNNQPHLGEYSKKHSQSQRTTLRHLSFDRFLVRDLSDLEAHNPYSPTNDNLWETNILY</sequence>
<comment type="caution">
    <text evidence="2">The sequence shown here is derived from an EMBL/GenBank/DDBJ whole genome shotgun (WGS) entry which is preliminary data.</text>
</comment>
<dbReference type="AlphaFoldDB" id="A0AAW2CJD7"/>
<feature type="region of interest" description="Disordered" evidence="1">
    <location>
        <begin position="77"/>
        <end position="107"/>
    </location>
</feature>
<dbReference type="EMBL" id="JAZDWU010000006">
    <property type="protein sequence ID" value="KAK9998319.1"/>
    <property type="molecule type" value="Genomic_DNA"/>
</dbReference>
<accession>A0AAW2CJD7</accession>
<gene>
    <name evidence="2" type="ORF">SO802_017922</name>
</gene>
<feature type="compositionally biased region" description="Polar residues" evidence="1">
    <location>
        <begin position="77"/>
        <end position="91"/>
    </location>
</feature>
<name>A0AAW2CJD7_9ROSI</name>
<evidence type="ECO:0000256" key="1">
    <source>
        <dbReference type="SAM" id="MobiDB-lite"/>
    </source>
</evidence>
<organism evidence="2 3">
    <name type="scientific">Lithocarpus litseifolius</name>
    <dbReference type="NCBI Taxonomy" id="425828"/>
    <lineage>
        <taxon>Eukaryota</taxon>
        <taxon>Viridiplantae</taxon>
        <taxon>Streptophyta</taxon>
        <taxon>Embryophyta</taxon>
        <taxon>Tracheophyta</taxon>
        <taxon>Spermatophyta</taxon>
        <taxon>Magnoliopsida</taxon>
        <taxon>eudicotyledons</taxon>
        <taxon>Gunneridae</taxon>
        <taxon>Pentapetalae</taxon>
        <taxon>rosids</taxon>
        <taxon>fabids</taxon>
        <taxon>Fagales</taxon>
        <taxon>Fagaceae</taxon>
        <taxon>Lithocarpus</taxon>
    </lineage>
</organism>